<name>A0A3R9PPV5_9BACT</name>
<dbReference type="EMBL" id="RSDW01000001">
    <property type="protein sequence ID" value="RSL15197.1"/>
    <property type="molecule type" value="Genomic_DNA"/>
</dbReference>
<evidence type="ECO:0000313" key="2">
    <source>
        <dbReference type="Proteomes" id="UP000269669"/>
    </source>
</evidence>
<sequence>MKDHYKLSAMPMFPTEEFSDHLLVTFTASNSVKVRRRWTVYCGDLTKLFGRIVGRIEAEKIVSALSKGLAVDFGCTFTPRQLRPLGFLELE</sequence>
<gene>
    <name evidence="1" type="ORF">EDE15_0678</name>
</gene>
<evidence type="ECO:0000313" key="1">
    <source>
        <dbReference type="EMBL" id="RSL15197.1"/>
    </source>
</evidence>
<protein>
    <submittedName>
        <fullName evidence="1">Uncharacterized protein</fullName>
    </submittedName>
</protein>
<dbReference type="RefSeq" id="WP_125483965.1">
    <property type="nucleotide sequence ID" value="NZ_RSDW01000001.1"/>
</dbReference>
<accession>A0A3R9PPV5</accession>
<keyword evidence="2" id="KW-1185">Reference proteome</keyword>
<dbReference type="AlphaFoldDB" id="A0A3R9PPV5"/>
<proteinExistence type="predicted"/>
<organism evidence="1 2">
    <name type="scientific">Edaphobacter aggregans</name>
    <dbReference type="NCBI Taxonomy" id="570835"/>
    <lineage>
        <taxon>Bacteria</taxon>
        <taxon>Pseudomonadati</taxon>
        <taxon>Acidobacteriota</taxon>
        <taxon>Terriglobia</taxon>
        <taxon>Terriglobales</taxon>
        <taxon>Acidobacteriaceae</taxon>
        <taxon>Edaphobacter</taxon>
    </lineage>
</organism>
<comment type="caution">
    <text evidence="1">The sequence shown here is derived from an EMBL/GenBank/DDBJ whole genome shotgun (WGS) entry which is preliminary data.</text>
</comment>
<reference evidence="1 2" key="1">
    <citation type="submission" date="2018-12" db="EMBL/GenBank/DDBJ databases">
        <title>Sequencing of bacterial isolates from soil warming experiment in Harvard Forest, Massachusetts, USA.</title>
        <authorList>
            <person name="Deangelis K."/>
        </authorList>
    </citation>
    <scope>NUCLEOTIDE SEQUENCE [LARGE SCALE GENOMIC DNA]</scope>
    <source>
        <strain evidence="1 2">EB153</strain>
    </source>
</reference>
<dbReference type="Proteomes" id="UP000269669">
    <property type="component" value="Unassembled WGS sequence"/>
</dbReference>